<evidence type="ECO:0000256" key="1">
    <source>
        <dbReference type="SAM" id="SignalP"/>
    </source>
</evidence>
<dbReference type="Proteomes" id="UP001597478">
    <property type="component" value="Unassembled WGS sequence"/>
</dbReference>
<proteinExistence type="predicted"/>
<reference evidence="3" key="1">
    <citation type="journal article" date="2019" name="Int. J. Syst. Evol. Microbiol.">
        <title>The Global Catalogue of Microorganisms (GCM) 10K type strain sequencing project: providing services to taxonomists for standard genome sequencing and annotation.</title>
        <authorList>
            <consortium name="The Broad Institute Genomics Platform"/>
            <consortium name="The Broad Institute Genome Sequencing Center for Infectious Disease"/>
            <person name="Wu L."/>
            <person name="Ma J."/>
        </authorList>
    </citation>
    <scope>NUCLEOTIDE SEQUENCE [LARGE SCALE GENOMIC DNA]</scope>
    <source>
        <strain evidence="3">IBRC-M 10906</strain>
    </source>
</reference>
<name>A0ABW5WGH5_9PSEU</name>
<evidence type="ECO:0000313" key="3">
    <source>
        <dbReference type="Proteomes" id="UP001597478"/>
    </source>
</evidence>
<dbReference type="EMBL" id="JBHUOF010000048">
    <property type="protein sequence ID" value="MFD2802594.1"/>
    <property type="molecule type" value="Genomic_DNA"/>
</dbReference>
<sequence>MTLALWIVAGLGATVSAAAMAALVYDAIIRKRTPLEVRKRRVLAKIRHNETVTGATYVHRGLLSGITPEDARELAESAGYRYTGRDGHHLTFQRRLPGQE</sequence>
<organism evidence="2 3">
    <name type="scientific">Prauserella oleivorans</name>
    <dbReference type="NCBI Taxonomy" id="1478153"/>
    <lineage>
        <taxon>Bacteria</taxon>
        <taxon>Bacillati</taxon>
        <taxon>Actinomycetota</taxon>
        <taxon>Actinomycetes</taxon>
        <taxon>Pseudonocardiales</taxon>
        <taxon>Pseudonocardiaceae</taxon>
        <taxon>Prauserella</taxon>
    </lineage>
</organism>
<keyword evidence="3" id="KW-1185">Reference proteome</keyword>
<feature type="chain" id="PRO_5047148669" evidence="1">
    <location>
        <begin position="22"/>
        <end position="100"/>
    </location>
</feature>
<keyword evidence="1" id="KW-0732">Signal</keyword>
<feature type="signal peptide" evidence="1">
    <location>
        <begin position="1"/>
        <end position="21"/>
    </location>
</feature>
<evidence type="ECO:0000313" key="2">
    <source>
        <dbReference type="EMBL" id="MFD2802594.1"/>
    </source>
</evidence>
<accession>A0ABW5WGH5</accession>
<protein>
    <submittedName>
        <fullName evidence="2">Uncharacterized protein</fullName>
    </submittedName>
</protein>
<comment type="caution">
    <text evidence="2">The sequence shown here is derived from an EMBL/GenBank/DDBJ whole genome shotgun (WGS) entry which is preliminary data.</text>
</comment>
<dbReference type="RefSeq" id="WP_377394103.1">
    <property type="nucleotide sequence ID" value="NZ_JBHSAN010000052.1"/>
</dbReference>
<gene>
    <name evidence="2" type="ORF">ACFS2C_24710</name>
</gene>